<dbReference type="OrthoDB" id="9801717at2"/>
<evidence type="ECO:0008006" key="10">
    <source>
        <dbReference type="Google" id="ProtNLM"/>
    </source>
</evidence>
<accession>A0A2I0R4K6</accession>
<dbReference type="InterPro" id="IPR050090">
    <property type="entry name" value="Tyrosine_recombinase_XerCD"/>
</dbReference>
<evidence type="ECO:0000256" key="3">
    <source>
        <dbReference type="ARBA" id="ARBA00023125"/>
    </source>
</evidence>
<dbReference type="Pfam" id="PF00589">
    <property type="entry name" value="Phage_integrase"/>
    <property type="match status" value="1"/>
</dbReference>
<dbReference type="InterPro" id="IPR013762">
    <property type="entry name" value="Integrase-like_cat_sf"/>
</dbReference>
<dbReference type="InterPro" id="IPR002104">
    <property type="entry name" value="Integrase_catalytic"/>
</dbReference>
<keyword evidence="9" id="KW-1185">Reference proteome</keyword>
<evidence type="ECO:0000256" key="5">
    <source>
        <dbReference type="PROSITE-ProRule" id="PRU01248"/>
    </source>
</evidence>
<dbReference type="InterPro" id="IPR004107">
    <property type="entry name" value="Integrase_SAM-like_N"/>
</dbReference>
<evidence type="ECO:0000313" key="9">
    <source>
        <dbReference type="Proteomes" id="UP000236654"/>
    </source>
</evidence>
<dbReference type="GO" id="GO:0003677">
    <property type="term" value="F:DNA binding"/>
    <property type="evidence" value="ECO:0007669"/>
    <property type="project" value="UniProtKB-UniRule"/>
</dbReference>
<dbReference type="SUPFAM" id="SSF56349">
    <property type="entry name" value="DNA breaking-rejoining enzymes"/>
    <property type="match status" value="1"/>
</dbReference>
<keyword evidence="2" id="KW-0229">DNA integration</keyword>
<dbReference type="InterPro" id="IPR010998">
    <property type="entry name" value="Integrase_recombinase_N"/>
</dbReference>
<dbReference type="GO" id="GO:0006310">
    <property type="term" value="P:DNA recombination"/>
    <property type="evidence" value="ECO:0007669"/>
    <property type="project" value="UniProtKB-KW"/>
</dbReference>
<evidence type="ECO:0000313" key="8">
    <source>
        <dbReference type="EMBL" id="PKR81497.1"/>
    </source>
</evidence>
<dbReference type="AlphaFoldDB" id="A0A2I0R4K6"/>
<evidence type="ECO:0000259" key="6">
    <source>
        <dbReference type="PROSITE" id="PS51898"/>
    </source>
</evidence>
<feature type="domain" description="Core-binding (CB)" evidence="7">
    <location>
        <begin position="6"/>
        <end position="85"/>
    </location>
</feature>
<sequence length="283" mass="32745">MGKQFSKDIEKLQLELEYRNYSSSSVKSYCTTMSAMEKRLNKALSSITTEEFKVYLHDLIFNQKRSTSFINQHISAFKIFYSDILKNDWERIKIKRPKKVQKLPVVLSMDEVERLISVIINIKHRAMVMLLYSAGLRRSELLQIKPSDIDSENMKIHVRQGKGKKDRFTILSPKCLDLLRLHYKLNQPKTYLFEPQGNQGSTIAPTSLANILKKNALKANIKKEVSPHTLRHSFATHMLEQGVNIKLIQRFLGHTTLKTTSVYLHLTNIDLTKVKSPLENMNV</sequence>
<dbReference type="PANTHER" id="PTHR30349">
    <property type="entry name" value="PHAGE INTEGRASE-RELATED"/>
    <property type="match status" value="1"/>
</dbReference>
<dbReference type="Proteomes" id="UP000236654">
    <property type="component" value="Unassembled WGS sequence"/>
</dbReference>
<dbReference type="Gene3D" id="1.10.443.10">
    <property type="entry name" value="Intergrase catalytic core"/>
    <property type="match status" value="1"/>
</dbReference>
<name>A0A2I0R4K6_9FLAO</name>
<dbReference type="Gene3D" id="1.10.150.130">
    <property type="match status" value="1"/>
</dbReference>
<dbReference type="PANTHER" id="PTHR30349:SF41">
    <property type="entry name" value="INTEGRASE_RECOMBINASE PROTEIN MJ0367-RELATED"/>
    <property type="match status" value="1"/>
</dbReference>
<evidence type="ECO:0000256" key="4">
    <source>
        <dbReference type="ARBA" id="ARBA00023172"/>
    </source>
</evidence>
<keyword evidence="3 5" id="KW-0238">DNA-binding</keyword>
<dbReference type="RefSeq" id="WP_101333977.1">
    <property type="nucleotide sequence ID" value="NZ_PJNI01000003.1"/>
</dbReference>
<dbReference type="GO" id="GO:0015074">
    <property type="term" value="P:DNA integration"/>
    <property type="evidence" value="ECO:0007669"/>
    <property type="project" value="UniProtKB-KW"/>
</dbReference>
<evidence type="ECO:0000256" key="2">
    <source>
        <dbReference type="ARBA" id="ARBA00022908"/>
    </source>
</evidence>
<dbReference type="InterPro" id="IPR011010">
    <property type="entry name" value="DNA_brk_join_enz"/>
</dbReference>
<feature type="domain" description="Tyr recombinase" evidence="6">
    <location>
        <begin position="102"/>
        <end position="276"/>
    </location>
</feature>
<dbReference type="Pfam" id="PF13495">
    <property type="entry name" value="Phage_int_SAM_4"/>
    <property type="match status" value="1"/>
</dbReference>
<evidence type="ECO:0000256" key="1">
    <source>
        <dbReference type="ARBA" id="ARBA00008857"/>
    </source>
</evidence>
<proteinExistence type="inferred from homology"/>
<dbReference type="PROSITE" id="PS51898">
    <property type="entry name" value="TYR_RECOMBINASE"/>
    <property type="match status" value="1"/>
</dbReference>
<organism evidence="8 9">
    <name type="scientific">Brumimicrobium salinarum</name>
    <dbReference type="NCBI Taxonomy" id="2058658"/>
    <lineage>
        <taxon>Bacteria</taxon>
        <taxon>Pseudomonadati</taxon>
        <taxon>Bacteroidota</taxon>
        <taxon>Flavobacteriia</taxon>
        <taxon>Flavobacteriales</taxon>
        <taxon>Crocinitomicaceae</taxon>
        <taxon>Brumimicrobium</taxon>
    </lineage>
</organism>
<comment type="caution">
    <text evidence="8">The sequence shown here is derived from an EMBL/GenBank/DDBJ whole genome shotgun (WGS) entry which is preliminary data.</text>
</comment>
<dbReference type="EMBL" id="PJNI01000003">
    <property type="protein sequence ID" value="PKR81497.1"/>
    <property type="molecule type" value="Genomic_DNA"/>
</dbReference>
<dbReference type="InterPro" id="IPR044068">
    <property type="entry name" value="CB"/>
</dbReference>
<dbReference type="PROSITE" id="PS51900">
    <property type="entry name" value="CB"/>
    <property type="match status" value="1"/>
</dbReference>
<keyword evidence="4" id="KW-0233">DNA recombination</keyword>
<reference evidence="8 9" key="1">
    <citation type="submission" date="2017-12" db="EMBL/GenBank/DDBJ databases">
        <title>The draft genome sequence of Brumimicrobium saltpan LHR20.</title>
        <authorList>
            <person name="Do Z.-J."/>
            <person name="Luo H.-R."/>
        </authorList>
    </citation>
    <scope>NUCLEOTIDE SEQUENCE [LARGE SCALE GENOMIC DNA]</scope>
    <source>
        <strain evidence="8 9">LHR20</strain>
    </source>
</reference>
<gene>
    <name evidence="8" type="ORF">CW751_05455</name>
</gene>
<comment type="similarity">
    <text evidence="1">Belongs to the 'phage' integrase family.</text>
</comment>
<evidence type="ECO:0000259" key="7">
    <source>
        <dbReference type="PROSITE" id="PS51900"/>
    </source>
</evidence>
<protein>
    <recommendedName>
        <fullName evidence="10">Integrase</fullName>
    </recommendedName>
</protein>